<dbReference type="GO" id="GO:0016757">
    <property type="term" value="F:glycosyltransferase activity"/>
    <property type="evidence" value="ECO:0007669"/>
    <property type="project" value="UniProtKB-KW"/>
</dbReference>
<dbReference type="Gene3D" id="3.90.550.10">
    <property type="entry name" value="Spore Coat Polysaccharide Biosynthesis Protein SpsA, Chain A"/>
    <property type="match status" value="1"/>
</dbReference>
<dbReference type="InterPro" id="IPR029044">
    <property type="entry name" value="Nucleotide-diphossugar_trans"/>
</dbReference>
<proteinExistence type="predicted"/>
<evidence type="ECO:0000313" key="4">
    <source>
        <dbReference type="Proteomes" id="UP001592531"/>
    </source>
</evidence>
<dbReference type="CDD" id="cd00761">
    <property type="entry name" value="Glyco_tranf_GTA_type"/>
    <property type="match status" value="1"/>
</dbReference>
<dbReference type="PANTHER" id="PTHR22916:SF3">
    <property type="entry name" value="UDP-GLCNAC:BETAGAL BETA-1,3-N-ACETYLGLUCOSAMINYLTRANSFERASE-LIKE PROTEIN 1"/>
    <property type="match status" value="1"/>
</dbReference>
<organism evidence="3 4">
    <name type="scientific">Streptacidiphilus cavernicola</name>
    <dbReference type="NCBI Taxonomy" id="3342716"/>
    <lineage>
        <taxon>Bacteria</taxon>
        <taxon>Bacillati</taxon>
        <taxon>Actinomycetota</taxon>
        <taxon>Actinomycetes</taxon>
        <taxon>Kitasatosporales</taxon>
        <taxon>Streptomycetaceae</taxon>
        <taxon>Streptacidiphilus</taxon>
    </lineage>
</organism>
<evidence type="ECO:0000259" key="2">
    <source>
        <dbReference type="Pfam" id="PF22181"/>
    </source>
</evidence>
<dbReference type="RefSeq" id="WP_380535257.1">
    <property type="nucleotide sequence ID" value="NZ_JBHFAB010000007.1"/>
</dbReference>
<accession>A0ABV6VU45</accession>
<evidence type="ECO:0000259" key="1">
    <source>
        <dbReference type="Pfam" id="PF00535"/>
    </source>
</evidence>
<comment type="caution">
    <text evidence="3">The sequence shown here is derived from an EMBL/GenBank/DDBJ whole genome shotgun (WGS) entry which is preliminary data.</text>
</comment>
<keyword evidence="3" id="KW-0808">Transferase</keyword>
<evidence type="ECO:0000313" key="3">
    <source>
        <dbReference type="EMBL" id="MFC1417279.1"/>
    </source>
</evidence>
<dbReference type="PANTHER" id="PTHR22916">
    <property type="entry name" value="GLYCOSYLTRANSFERASE"/>
    <property type="match status" value="1"/>
</dbReference>
<keyword evidence="4" id="KW-1185">Reference proteome</keyword>
<dbReference type="SUPFAM" id="SSF53448">
    <property type="entry name" value="Nucleotide-diphospho-sugar transferases"/>
    <property type="match status" value="2"/>
</dbReference>
<gene>
    <name evidence="3" type="ORF">ACEZDE_11555</name>
</gene>
<dbReference type="InterPro" id="IPR054028">
    <property type="entry name" value="TarS/TarP_linker"/>
</dbReference>
<name>A0ABV6VU45_9ACTN</name>
<protein>
    <submittedName>
        <fullName evidence="3">Glycosyltransferase</fullName>
        <ecNumber evidence="3">2.4.-.-</ecNumber>
    </submittedName>
</protein>
<dbReference type="EMBL" id="JBHFAB010000007">
    <property type="protein sequence ID" value="MFC1417279.1"/>
    <property type="molecule type" value="Genomic_DNA"/>
</dbReference>
<feature type="domain" description="TarS/TarP linker" evidence="2">
    <location>
        <begin position="222"/>
        <end position="320"/>
    </location>
</feature>
<dbReference type="Pfam" id="PF22181">
    <property type="entry name" value="TarS_linker"/>
    <property type="match status" value="2"/>
</dbReference>
<dbReference type="InterPro" id="IPR001173">
    <property type="entry name" value="Glyco_trans_2-like"/>
</dbReference>
<feature type="domain" description="Glycosyltransferase 2-like" evidence="1">
    <location>
        <begin position="6"/>
        <end position="123"/>
    </location>
</feature>
<reference evidence="3 4" key="1">
    <citation type="submission" date="2024-09" db="EMBL/GenBank/DDBJ databases">
        <authorList>
            <person name="Lee S.D."/>
        </authorList>
    </citation>
    <scope>NUCLEOTIDE SEQUENCE [LARGE SCALE GENOMIC DNA]</scope>
    <source>
        <strain evidence="3 4">N8-3</strain>
    </source>
</reference>
<dbReference type="Proteomes" id="UP001592531">
    <property type="component" value="Unassembled WGS sequence"/>
</dbReference>
<sequence length="1030" mass="110561">MSISVTVVVPTYNSGQLIDSLVNSMREQTMSRDEFEVLFADDGSTDGTPDRLETLAAQDPLFRVLRLPNSGWPGQPRNTAVAAARGEYVQFVDHDDTMGPEALERMYALGRRNRSDIVIGKVSSTHRLRGIPHALMSRTRESCTYRTAPLHDSLTVHKMYRTAFLREQGIVFPVGHYVGEDLLFMVPAVLRAASVSVVGDYPCYYYLEQEDGGNATPSRLDPGSYSGNLREIFDALLAETDDEAVRETWLRRFWRADLVKYLSEPIFPAYPPDQRLELFRALRAVAADYLPEGVYAGLFGLERARAALIRADRPDQLLELSERASGLASRAVVGSVGRRRERLRIDFAADFVRDAEGTPLVLRTRDGRQLLDPALTEGLDLGGPLDVSGELGRFRCDALLRHRDSAVTWPLPCSTTLSLEAHGHDADGELTVRPVIRGSVLFDPRRAAGGGPVAEGVWDLRLRVLGPGLDRYTRPTAGQGLDLDQAELAVAGLGVSARFSVGPEQEDGLSLLVRPVAEGGPRPFPAVSVVLPAAADPALLAASTASLAAQSLPADVVEVLYVGGPVPPGAAGRSVPLAEGAAEDPRDAGAAAARGEYLLFLTPGDRLTDRALERLYGYGLEQDADIVVGRAEPAEGRPAPAALFAADRPAATPGKDPLLDSLGADQLFHRGFLADHGLRFGPPGRPRAEQVFTLAGYLCSGRTSVLGGDPALRYRPGGTAETPAEADAGLLDLLDTVDRLTGPGQQRDRLQRHWLRSELLDRLADTALLPSGAPDRAERFERLRALLVDRISPGAVAGLSAEQRVLASLAAEGRLDELARVAAWERSLSCRIRLDDVSWHPEGTLRLRFTARLAADSGPVGVRPDQDVLVPSGLDPALLERFAAEPLSGTAAPGLGRAGIVLRRRADGGRHPLPTTTEVVRGGPDGGLAVTGEAVLDPAAAASGEALADGAWDLWADLRILGRTGKVRVGADRAVGLAGPLPARPHPDGSGRTVGPYWTDPRQELSLRVGLPRPGLLRRTAGRLHRALTR</sequence>
<keyword evidence="3" id="KW-0328">Glycosyltransferase</keyword>
<feature type="domain" description="TarS/TarP linker" evidence="2">
    <location>
        <begin position="728"/>
        <end position="822"/>
    </location>
</feature>
<dbReference type="EC" id="2.4.-.-" evidence="3"/>
<dbReference type="Pfam" id="PF00535">
    <property type="entry name" value="Glycos_transf_2"/>
    <property type="match status" value="1"/>
</dbReference>